<dbReference type="InterPro" id="IPR042119">
    <property type="entry name" value="QueA_dom2"/>
</dbReference>
<gene>
    <name evidence="5 6" type="primary">queA</name>
    <name evidence="6" type="ORF">V8247_07790</name>
</gene>
<organism evidence="6 7">
    <name type="scientific">Candidatus Dehalogenimonas loeffleri</name>
    <dbReference type="NCBI Taxonomy" id="3127115"/>
    <lineage>
        <taxon>Bacteria</taxon>
        <taxon>Bacillati</taxon>
        <taxon>Chloroflexota</taxon>
        <taxon>Dehalococcoidia</taxon>
        <taxon>Dehalococcoidales</taxon>
        <taxon>Dehalococcoidaceae</taxon>
        <taxon>Dehalogenimonas</taxon>
    </lineage>
</organism>
<dbReference type="Gene3D" id="2.40.10.240">
    <property type="entry name" value="QueA-like"/>
    <property type="match status" value="1"/>
</dbReference>
<keyword evidence="1 5" id="KW-0963">Cytoplasm</keyword>
<comment type="subcellular location">
    <subcellularLocation>
        <location evidence="5">Cytoplasm</location>
    </subcellularLocation>
</comment>
<keyword evidence="2 5" id="KW-0808">Transferase</keyword>
<evidence type="ECO:0000256" key="2">
    <source>
        <dbReference type="ARBA" id="ARBA00022679"/>
    </source>
</evidence>
<evidence type="ECO:0000256" key="1">
    <source>
        <dbReference type="ARBA" id="ARBA00022490"/>
    </source>
</evidence>
<evidence type="ECO:0000313" key="7">
    <source>
        <dbReference type="Proteomes" id="UP001375370"/>
    </source>
</evidence>
<evidence type="ECO:0000313" key="6">
    <source>
        <dbReference type="EMBL" id="WWX25153.1"/>
    </source>
</evidence>
<comment type="subunit">
    <text evidence="5">Monomer.</text>
</comment>
<proteinExistence type="inferred from homology"/>
<keyword evidence="7" id="KW-1185">Reference proteome</keyword>
<keyword evidence="3 5" id="KW-0949">S-adenosyl-L-methionine</keyword>
<dbReference type="RefSeq" id="WP_338737293.1">
    <property type="nucleotide sequence ID" value="NZ_CP146612.1"/>
</dbReference>
<dbReference type="GO" id="GO:0051075">
    <property type="term" value="F:S-adenosylmethionine:tRNA ribosyltransferase-isomerase activity"/>
    <property type="evidence" value="ECO:0007669"/>
    <property type="project" value="UniProtKB-EC"/>
</dbReference>
<comment type="similarity">
    <text evidence="5">Belongs to the QueA family.</text>
</comment>
<sequence length="343" mass="38297">MKTSDFDYHLPENLIAQTPIEPRDSSRLLVLDRNTGGIEHQRFTDIMDYLEPGDALVFNDSRVIPARLYGHKRETGARVEALLLIRKARNEWQALLKPAKKLGGGTVVELHDQTGGDSGVNFEVLSKSEEGIADIRFSDEARLEELGILALPPYIHHRLDEPERYQTVYSRIRGSVAAPTAGLHFTPELLKSIESKGIKLLFVTLHIGLDTFRPVKEEDPARHPIHKEFAYLPAETAAAINEVKANGGRVYGVGTSAVRTLEWAAKTAGLPLEPFEGWVELFILPGFEYKVIDRLITNFHLPCGTPLMLTAAFAGWDKVKDAYEAAVAEEYRFFSFGDSMLVL</sequence>
<dbReference type="Proteomes" id="UP001375370">
    <property type="component" value="Chromosome"/>
</dbReference>
<dbReference type="InterPro" id="IPR036100">
    <property type="entry name" value="QueA_sf"/>
</dbReference>
<comment type="function">
    <text evidence="5">Transfers and isomerizes the ribose moiety from AdoMet to the 7-aminomethyl group of 7-deazaguanine (preQ1-tRNA) to give epoxyqueuosine (oQ-tRNA).</text>
</comment>
<dbReference type="EMBL" id="CP146612">
    <property type="protein sequence ID" value="WWX25153.1"/>
    <property type="molecule type" value="Genomic_DNA"/>
</dbReference>
<evidence type="ECO:0000256" key="3">
    <source>
        <dbReference type="ARBA" id="ARBA00022691"/>
    </source>
</evidence>
<dbReference type="PANTHER" id="PTHR30307:SF0">
    <property type="entry name" value="S-ADENOSYLMETHIONINE:TRNA RIBOSYLTRANSFERASE-ISOMERASE"/>
    <property type="match status" value="1"/>
</dbReference>
<protein>
    <recommendedName>
        <fullName evidence="5">S-adenosylmethionine:tRNA ribosyltransferase-isomerase</fullName>
        <ecNumber evidence="5">2.4.99.17</ecNumber>
    </recommendedName>
    <alternativeName>
        <fullName evidence="5">Queuosine biosynthesis protein QueA</fullName>
    </alternativeName>
</protein>
<keyword evidence="6" id="KW-0328">Glycosyltransferase</keyword>
<dbReference type="Pfam" id="PF02547">
    <property type="entry name" value="Queuosine_synth"/>
    <property type="match status" value="1"/>
</dbReference>
<keyword evidence="4 5" id="KW-0671">Queuosine biosynthesis</keyword>
<evidence type="ECO:0000256" key="5">
    <source>
        <dbReference type="HAMAP-Rule" id="MF_00113"/>
    </source>
</evidence>
<dbReference type="EC" id="2.4.99.17" evidence="5"/>
<dbReference type="InterPro" id="IPR003699">
    <property type="entry name" value="QueA"/>
</dbReference>
<dbReference type="PANTHER" id="PTHR30307">
    <property type="entry name" value="S-ADENOSYLMETHIONINE:TRNA RIBOSYLTRANSFERASE-ISOMERASE"/>
    <property type="match status" value="1"/>
</dbReference>
<dbReference type="NCBIfam" id="NF001140">
    <property type="entry name" value="PRK00147.1"/>
    <property type="match status" value="1"/>
</dbReference>
<accession>A0ABZ2J4C1</accession>
<comment type="pathway">
    <text evidence="5">tRNA modification; tRNA-queuosine biosynthesis.</text>
</comment>
<dbReference type="Gene3D" id="3.40.1780.10">
    <property type="entry name" value="QueA-like"/>
    <property type="match status" value="1"/>
</dbReference>
<dbReference type="InterPro" id="IPR042118">
    <property type="entry name" value="QueA_dom1"/>
</dbReference>
<dbReference type="NCBIfam" id="TIGR00113">
    <property type="entry name" value="queA"/>
    <property type="match status" value="1"/>
</dbReference>
<reference evidence="6 7" key="1">
    <citation type="submission" date="2024-03" db="EMBL/GenBank/DDBJ databases">
        <title>A Dehalogenimonas Isolated from Estuarine Sediments Dihaloeliminates Chlorinated Alkanes.</title>
        <authorList>
            <person name="Yang Y."/>
            <person name="Wang H."/>
        </authorList>
    </citation>
    <scope>NUCLEOTIDE SEQUENCE [LARGE SCALE GENOMIC DNA]</scope>
    <source>
        <strain evidence="6 7">W</strain>
    </source>
</reference>
<comment type="catalytic activity">
    <reaction evidence="5">
        <text>7-aminomethyl-7-carbaguanosine(34) in tRNA + S-adenosyl-L-methionine = epoxyqueuosine(34) in tRNA + adenine + L-methionine + 2 H(+)</text>
        <dbReference type="Rhea" id="RHEA:32155"/>
        <dbReference type="Rhea" id="RHEA-COMP:10342"/>
        <dbReference type="Rhea" id="RHEA-COMP:18582"/>
        <dbReference type="ChEBI" id="CHEBI:15378"/>
        <dbReference type="ChEBI" id="CHEBI:16708"/>
        <dbReference type="ChEBI" id="CHEBI:57844"/>
        <dbReference type="ChEBI" id="CHEBI:59789"/>
        <dbReference type="ChEBI" id="CHEBI:82833"/>
        <dbReference type="ChEBI" id="CHEBI:194443"/>
        <dbReference type="EC" id="2.4.99.17"/>
    </reaction>
</comment>
<dbReference type="HAMAP" id="MF_00113">
    <property type="entry name" value="QueA"/>
    <property type="match status" value="1"/>
</dbReference>
<name>A0ABZ2J4C1_9CHLR</name>
<evidence type="ECO:0000256" key="4">
    <source>
        <dbReference type="ARBA" id="ARBA00022785"/>
    </source>
</evidence>
<dbReference type="SUPFAM" id="SSF111337">
    <property type="entry name" value="QueA-like"/>
    <property type="match status" value="1"/>
</dbReference>